<dbReference type="EMBL" id="CP002685">
    <property type="protein sequence ID" value="AEC07564.1"/>
    <property type="molecule type" value="Genomic_DNA"/>
</dbReference>
<accession>Q9ZQ33</accession>
<dbReference type="AlphaFoldDB" id="Q9ZQ33"/>
<dbReference type="ExpressionAtlas" id="Q9ZQ33">
    <property type="expression patterns" value="baseline and differential"/>
</dbReference>
<name>Q9ZQ33_ARATH</name>
<evidence type="ECO:0000313" key="3">
    <source>
        <dbReference type="EMBL" id="AEC07564.1"/>
    </source>
</evidence>
<dbReference type="Araport" id="AT2G24340"/>
<dbReference type="GO" id="GO:0003700">
    <property type="term" value="F:DNA-binding transcription factor activity"/>
    <property type="evidence" value="ECO:0000250"/>
    <property type="project" value="TAIR"/>
</dbReference>
<dbReference type="STRING" id="3702.Q9ZQ33"/>
<evidence type="ECO:0000313" key="2">
    <source>
        <dbReference type="EMBL" id="AAD18107.1"/>
    </source>
</evidence>
<dbReference type="HOGENOM" id="CLU_864214_0_0_1"/>
<dbReference type="TAIR" id="AT2G24340"/>
<dbReference type="PIR" id="E84635">
    <property type="entry name" value="E84635"/>
</dbReference>
<dbReference type="iPTMnet" id="Q9ZQ33"/>
<reference evidence="4" key="6">
    <citation type="journal article" date="2017" name="Plant J.">
        <title>Araport11: a complete reannotation of the Arabidopsis thaliana reference genome.</title>
        <authorList>
            <person name="Cheng C.Y."/>
            <person name="Krishnakumar V."/>
            <person name="Chan A.P."/>
            <person name="Thibaud-Nissen F."/>
            <person name="Schobel S."/>
            <person name="Town C.D."/>
        </authorList>
    </citation>
    <scope>GENOME REANNOTATION</scope>
    <source>
        <strain evidence="4">cv. Columbia</strain>
    </source>
</reference>
<evidence type="ECO:0000313" key="4">
    <source>
        <dbReference type="Proteomes" id="UP000006548"/>
    </source>
</evidence>
<reference evidence="3" key="5">
    <citation type="submission" date="2016-05" db="EMBL/GenBank/DDBJ databases">
        <authorList>
            <person name="Krishnakumar V."/>
            <person name="Cheng C.-Y."/>
            <person name="Chan A.P."/>
            <person name="Schobel S."/>
            <person name="Kim M."/>
            <person name="Ferlanti E.S."/>
            <person name="Belyaeva I."/>
            <person name="Rosen B.D."/>
            <person name="Micklem G."/>
            <person name="Miller J.R."/>
            <person name="Vaughn M."/>
            <person name="Town C.D."/>
        </authorList>
    </citation>
    <scope>NUCLEOTIDE SEQUENCE</scope>
</reference>
<gene>
    <name evidence="1 3" type="ordered locus">At2g24340</name>
    <name evidence="3" type="ORF">T28I24.7</name>
    <name evidence="3" type="ORF">T28I24_7</name>
</gene>
<protein>
    <submittedName>
        <fullName evidence="3">Sequence-specific DNA binding transcription factor</fullName>
    </submittedName>
</protein>
<reference evidence="2" key="3">
    <citation type="submission" date="2002-02" db="EMBL/GenBank/DDBJ databases">
        <authorList>
            <person name="Town C.D."/>
            <person name="Kaul S."/>
        </authorList>
    </citation>
    <scope>NUCLEOTIDE SEQUENCE</scope>
</reference>
<dbReference type="SMR" id="Q9ZQ33"/>
<keyword evidence="4" id="KW-1185">Reference proteome</keyword>
<dbReference type="EMBL" id="AC006403">
    <property type="protein sequence ID" value="AAD18107.1"/>
    <property type="molecule type" value="Genomic_DNA"/>
</dbReference>
<dbReference type="KEGG" id="ath:AT2G24340"/>
<organism evidence="2">
    <name type="scientific">Arabidopsis thaliana</name>
    <name type="common">Mouse-ear cress</name>
    <dbReference type="NCBI Taxonomy" id="3702"/>
    <lineage>
        <taxon>Eukaryota</taxon>
        <taxon>Viridiplantae</taxon>
        <taxon>Streptophyta</taxon>
        <taxon>Embryophyta</taxon>
        <taxon>Tracheophyta</taxon>
        <taxon>Spermatophyta</taxon>
        <taxon>Magnoliopsida</taxon>
        <taxon>eudicotyledons</taxon>
        <taxon>Gunneridae</taxon>
        <taxon>Pentapetalae</taxon>
        <taxon>rosids</taxon>
        <taxon>malvids</taxon>
        <taxon>Brassicales</taxon>
        <taxon>Brassicaceae</taxon>
        <taxon>Camelineae</taxon>
        <taxon>Arabidopsis</taxon>
    </lineage>
</organism>
<dbReference type="GeneID" id="816970"/>
<reference evidence="2" key="2">
    <citation type="submission" date="2000-03" db="EMBL/GenBank/DDBJ databases">
        <authorList>
            <person name="Lin X."/>
            <person name="Kaul S."/>
            <person name="Shea T.P."/>
            <person name="Fujii C.Y."/>
            <person name="Shen M."/>
            <person name="VanAken S.E."/>
            <person name="Barnstead M.E."/>
            <person name="Mason T.M."/>
            <person name="Bowman C.L."/>
            <person name="Ronning C.M."/>
            <person name="Benito M.-I."/>
            <person name="Carrera A.J."/>
            <person name="Creasy T.H."/>
            <person name="Buell C.R."/>
            <person name="Town C.D."/>
            <person name="Nierman W.C."/>
            <person name="Fraser C.M."/>
            <person name="Venter J.C."/>
        </authorList>
    </citation>
    <scope>NUCLEOTIDE SEQUENCE</scope>
</reference>
<dbReference type="Proteomes" id="UP000006548">
    <property type="component" value="Chromosome 2"/>
</dbReference>
<reference evidence="3 4" key="1">
    <citation type="journal article" date="1999" name="Nature">
        <title>Sequence and analysis of chromosome 2 of the plant Arabidopsis thaliana.</title>
        <authorList>
            <person name="Lin X."/>
            <person name="Kaul S."/>
            <person name="Rounsley S."/>
            <person name="Shea T.P."/>
            <person name="Benito M.I."/>
            <person name="Town C.D."/>
            <person name="Fujii C.Y."/>
            <person name="Mason T."/>
            <person name="Bowman C.L."/>
            <person name="Barnstead M."/>
            <person name="Feldblyum T.V."/>
            <person name="Buell C.R."/>
            <person name="Ketchum K.A."/>
            <person name="Lee J."/>
            <person name="Ronning C.M."/>
            <person name="Koo H.L."/>
            <person name="Moffat K.S."/>
            <person name="Cronin L.A."/>
            <person name="Shen M."/>
            <person name="Pai G."/>
            <person name="Van Aken S."/>
            <person name="Umayam L."/>
            <person name="Tallon L.J."/>
            <person name="Gill J.E."/>
            <person name="Adams M.D."/>
            <person name="Carrera A.J."/>
            <person name="Creasy T.H."/>
            <person name="Goodman H.M."/>
            <person name="Somerville C.R."/>
            <person name="Copenhaver G.P."/>
            <person name="Preuss D."/>
            <person name="Nierman W.C."/>
            <person name="White O."/>
            <person name="Eisen J.A."/>
            <person name="Salzberg S.L."/>
            <person name="Fraser C.M."/>
            <person name="Venter J.C."/>
        </authorList>
    </citation>
    <scope>NUCLEOTIDE SEQUENCE [LARGE SCALE GENOMIC DNA]</scope>
    <source>
        <strain evidence="4">cv. Columbia</strain>
    </source>
</reference>
<evidence type="ECO:0000313" key="1">
    <source>
        <dbReference type="Araport" id="AT2G24340"/>
    </source>
</evidence>
<dbReference type="PaxDb" id="3702-AT2G24340.1"/>
<reference evidence="3" key="4">
    <citation type="submission" date="2011-02" db="EMBL/GenBank/DDBJ databases">
        <authorList>
            <consortium name="TAIR"/>
            <person name="Swarbreck D."/>
            <person name="Lamesch P."/>
            <person name="Wilks C."/>
            <person name="Huala E."/>
        </authorList>
    </citation>
    <scope>NUCLEOTIDE SEQUENCE</scope>
</reference>
<sequence length="322" mass="36570">MTISYPAKEFLQTIFKTPYLKNLYLSPTMSIYDTLIGSPATTLKRYLLKSDVAVMYTSPSTYVENEDSSFRFNQNCSPMPPWVLGTKSKTIINTLPPKKSHKRTNTDIIGIHSMTSQNSSGSSYFQLLDLLADLGELIYDDEAMKGFYYEFMNLDNKNAFNNDENLNNLMITFTNLGGASNANESGLKIGATTSGVKTKVDEDIEPLCRHYKCATMDSSFIHWITHWNLLDQVFSSNFVGEGEYYTDPNEVKRILENRDLDTRSKQGKSLYIVDLEGSVRIHVMVNTSLYGMIVLLEVRHITLAKKKNDVDDEREQENEDSS</sequence>
<dbReference type="GO" id="GO:0006355">
    <property type="term" value="P:regulation of DNA-templated transcription"/>
    <property type="evidence" value="ECO:0000304"/>
    <property type="project" value="TAIR"/>
</dbReference>
<dbReference type="GO" id="GO:0005634">
    <property type="term" value="C:nucleus"/>
    <property type="evidence" value="ECO:0000318"/>
    <property type="project" value="GO_Central"/>
</dbReference>
<proteinExistence type="predicted"/>